<dbReference type="PANTHER" id="PTHR43003">
    <property type="entry name" value="DNA-3-METHYLADENINE GLYCOSYLASE"/>
    <property type="match status" value="1"/>
</dbReference>
<proteinExistence type="predicted"/>
<dbReference type="Gene3D" id="1.10.340.30">
    <property type="entry name" value="Hypothetical protein, domain 2"/>
    <property type="match status" value="1"/>
</dbReference>
<evidence type="ECO:0000313" key="4">
    <source>
        <dbReference type="Proteomes" id="UP001142400"/>
    </source>
</evidence>
<keyword evidence="2" id="KW-0234">DNA repair</keyword>
<organism evidence="3 4">
    <name type="scientific">Streptomyces malaysiensis subsp. samsunensis</name>
    <dbReference type="NCBI Taxonomy" id="459658"/>
    <lineage>
        <taxon>Bacteria</taxon>
        <taxon>Bacillati</taxon>
        <taxon>Actinomycetota</taxon>
        <taxon>Actinomycetes</taxon>
        <taxon>Kitasatosporales</taxon>
        <taxon>Streptomycetaceae</taxon>
        <taxon>Streptomyces</taxon>
        <taxon>Streptomyces violaceusniger group</taxon>
    </lineage>
</organism>
<dbReference type="GO" id="GO:0032993">
    <property type="term" value="C:protein-DNA complex"/>
    <property type="evidence" value="ECO:0007669"/>
    <property type="project" value="TreeGrafter"/>
</dbReference>
<sequence>MSTTLITEHLGWHKTSDGEPLRVVEHNGSAWAVRWSDECLIMRPAESGNTDAPPVAYTSPIHLPYGDEVQPLVDALTRLGTVQRLTNPSLWDAITTALLQQAVQVERARKTHRAFYAAFGRTVETFAGPMALVPSPEHVLALSDEGFAAVGAAASRDALRSAAEAYVAQADRWQQLAPETLVQELAAVRSIGATTAAVVAADVTSDHSIYPHGDLAVRAWASRVAPALPFPSSDREFEAVWRRWAPDRLTLHTLTLLTLTWGNHARAHARSDR</sequence>
<dbReference type="GO" id="GO:0008725">
    <property type="term" value="F:DNA-3-methyladenine glycosylase activity"/>
    <property type="evidence" value="ECO:0007669"/>
    <property type="project" value="TreeGrafter"/>
</dbReference>
<accession>A0A9X2LUB8</accession>
<dbReference type="InterPro" id="IPR011257">
    <property type="entry name" value="DNA_glycosylase"/>
</dbReference>
<dbReference type="PANTHER" id="PTHR43003:SF5">
    <property type="entry name" value="DNA-3-METHYLADENINE GLYCOSYLASE"/>
    <property type="match status" value="1"/>
</dbReference>
<dbReference type="RefSeq" id="WP_257631101.1">
    <property type="nucleotide sequence ID" value="NZ_JANIIC010000011.1"/>
</dbReference>
<gene>
    <name evidence="3" type="ORF">NQU54_12455</name>
</gene>
<keyword evidence="1" id="KW-0227">DNA damage</keyword>
<evidence type="ECO:0000313" key="3">
    <source>
        <dbReference type="EMBL" id="MCQ8829877.1"/>
    </source>
</evidence>
<evidence type="ECO:0000256" key="1">
    <source>
        <dbReference type="ARBA" id="ARBA00022763"/>
    </source>
</evidence>
<dbReference type="GO" id="GO:0043916">
    <property type="term" value="F:DNA-7-methylguanine glycosylase activity"/>
    <property type="evidence" value="ECO:0007669"/>
    <property type="project" value="TreeGrafter"/>
</dbReference>
<reference evidence="3" key="1">
    <citation type="submission" date="2022-06" db="EMBL/GenBank/DDBJ databases">
        <title>WGS of actinobacteria.</title>
        <authorList>
            <person name="Thawai C."/>
        </authorList>
    </citation>
    <scope>NUCLEOTIDE SEQUENCE</scope>
    <source>
        <strain evidence="3">DSM 42010</strain>
    </source>
</reference>
<dbReference type="GO" id="GO:0006307">
    <property type="term" value="P:DNA alkylation repair"/>
    <property type="evidence" value="ECO:0007669"/>
    <property type="project" value="TreeGrafter"/>
</dbReference>
<evidence type="ECO:0000256" key="2">
    <source>
        <dbReference type="ARBA" id="ARBA00023204"/>
    </source>
</evidence>
<dbReference type="AlphaFoldDB" id="A0A9X2LUB8"/>
<dbReference type="EMBL" id="JANIIC010000011">
    <property type="protein sequence ID" value="MCQ8829877.1"/>
    <property type="molecule type" value="Genomic_DNA"/>
</dbReference>
<dbReference type="InterPro" id="IPR051912">
    <property type="entry name" value="Alkylbase_DNA_Glycosylase/TA"/>
</dbReference>
<dbReference type="SUPFAM" id="SSF48150">
    <property type="entry name" value="DNA-glycosylase"/>
    <property type="match status" value="1"/>
</dbReference>
<comment type="caution">
    <text evidence="3">The sequence shown here is derived from an EMBL/GenBank/DDBJ whole genome shotgun (WGS) entry which is preliminary data.</text>
</comment>
<keyword evidence="4" id="KW-1185">Reference proteome</keyword>
<name>A0A9X2LUB8_STRMQ</name>
<protein>
    <submittedName>
        <fullName evidence="3">Uncharacterized protein</fullName>
    </submittedName>
</protein>
<dbReference type="Proteomes" id="UP001142400">
    <property type="component" value="Unassembled WGS sequence"/>
</dbReference>
<dbReference type="GO" id="GO:0006285">
    <property type="term" value="P:base-excision repair, AP site formation"/>
    <property type="evidence" value="ECO:0007669"/>
    <property type="project" value="TreeGrafter"/>
</dbReference>
<dbReference type="GO" id="GO:0032131">
    <property type="term" value="F:alkylated DNA binding"/>
    <property type="evidence" value="ECO:0007669"/>
    <property type="project" value="TreeGrafter"/>
</dbReference>